<feature type="compositionally biased region" description="Basic residues" evidence="1">
    <location>
        <begin position="419"/>
        <end position="430"/>
    </location>
</feature>
<sequence length="439" mass="49179">MPSGKLVSIAALDLQGTKGPVQWQRHPTKDQRFFDYANEKFDANNPEIFKKWALLDVVTNYAEKHDEPAKHHTVLNSLCLRGHAMELTKPMEPEVYQRYRNLTAMVGPSLHNIQSMQRIEGSCDYDAAARYVRNPTDVVSRLVPVIHPEICKDDDYRRDDGVDSPECDHNRNFTAPDDFLYVDLTYPLRGIYLPLEAAMNGNPCMYAHFDFTQEDYELEQYTYNPDLSQGEVVDPEPGISQDEKDRQVKDARERKAADPPLEPRITSWSKSPQDKKLNRDAYVGWGVLPGWTARFKVEALKELAKKPSSEQDPKEYIKLFDSKGVLIRWGGKMDIRMGRVYNDPVHTMNDEEVVRLLPGVVKPVSPVATLPIGVGTAGSGNSDPAPVNQGTASGTPDTAETGTPDVAETGTPDVAIPSRKNRMSNRKGRSKYSSAADQS</sequence>
<name>A0A1F5LAC6_PENAI</name>
<gene>
    <name evidence="2" type="ORF">PENARI_c018G04007</name>
</gene>
<keyword evidence="3" id="KW-1185">Reference proteome</keyword>
<dbReference type="GeneID" id="34579265"/>
<proteinExistence type="predicted"/>
<organism evidence="2 3">
    <name type="scientific">Penicillium arizonense</name>
    <dbReference type="NCBI Taxonomy" id="1835702"/>
    <lineage>
        <taxon>Eukaryota</taxon>
        <taxon>Fungi</taxon>
        <taxon>Dikarya</taxon>
        <taxon>Ascomycota</taxon>
        <taxon>Pezizomycotina</taxon>
        <taxon>Eurotiomycetes</taxon>
        <taxon>Eurotiomycetidae</taxon>
        <taxon>Eurotiales</taxon>
        <taxon>Aspergillaceae</taxon>
        <taxon>Penicillium</taxon>
    </lineage>
</organism>
<reference evidence="2 3" key="1">
    <citation type="journal article" date="2016" name="Sci. Rep.">
        <title>Penicillium arizonense, a new, genome sequenced fungal species, reveals a high chemical diversity in secreted metabolites.</title>
        <authorList>
            <person name="Grijseels S."/>
            <person name="Nielsen J.C."/>
            <person name="Randelovic M."/>
            <person name="Nielsen J."/>
            <person name="Nielsen K.F."/>
            <person name="Workman M."/>
            <person name="Frisvad J.C."/>
        </authorList>
    </citation>
    <scope>NUCLEOTIDE SEQUENCE [LARGE SCALE GENOMIC DNA]</scope>
    <source>
        <strain evidence="2 3">CBS 141311</strain>
    </source>
</reference>
<dbReference type="RefSeq" id="XP_022485457.1">
    <property type="nucleotide sequence ID" value="XM_022634531.1"/>
</dbReference>
<protein>
    <submittedName>
        <fullName evidence="2">Uncharacterized protein</fullName>
    </submittedName>
</protein>
<evidence type="ECO:0000256" key="1">
    <source>
        <dbReference type="SAM" id="MobiDB-lite"/>
    </source>
</evidence>
<evidence type="ECO:0000313" key="2">
    <source>
        <dbReference type="EMBL" id="OGE50006.1"/>
    </source>
</evidence>
<dbReference type="AlphaFoldDB" id="A0A1F5LAC6"/>
<feature type="region of interest" description="Disordered" evidence="1">
    <location>
        <begin position="225"/>
        <end position="273"/>
    </location>
</feature>
<feature type="region of interest" description="Disordered" evidence="1">
    <location>
        <begin position="374"/>
        <end position="439"/>
    </location>
</feature>
<feature type="compositionally biased region" description="Basic and acidic residues" evidence="1">
    <location>
        <begin position="241"/>
        <end position="257"/>
    </location>
</feature>
<dbReference type="OrthoDB" id="4770905at2759"/>
<dbReference type="EMBL" id="LXJU01000018">
    <property type="protein sequence ID" value="OGE50006.1"/>
    <property type="molecule type" value="Genomic_DNA"/>
</dbReference>
<comment type="caution">
    <text evidence="2">The sequence shown here is derived from an EMBL/GenBank/DDBJ whole genome shotgun (WGS) entry which is preliminary data.</text>
</comment>
<evidence type="ECO:0000313" key="3">
    <source>
        <dbReference type="Proteomes" id="UP000177622"/>
    </source>
</evidence>
<accession>A0A1F5LAC6</accession>
<dbReference type="Proteomes" id="UP000177622">
    <property type="component" value="Unassembled WGS sequence"/>
</dbReference>
<feature type="compositionally biased region" description="Polar residues" evidence="1">
    <location>
        <begin position="388"/>
        <end position="401"/>
    </location>
</feature>